<dbReference type="PANTHER" id="PTHR45586">
    <property type="entry name" value="TPR REPEAT-CONTAINING PROTEIN PA4667"/>
    <property type="match status" value="1"/>
</dbReference>
<dbReference type="InterPro" id="IPR051012">
    <property type="entry name" value="CellSynth/LPSAsmb/PSIAsmb"/>
</dbReference>
<evidence type="ECO:0000256" key="3">
    <source>
        <dbReference type="SAM" id="SignalP"/>
    </source>
</evidence>
<evidence type="ECO:0000313" key="4">
    <source>
        <dbReference type="EMBL" id="PTQ88179.1"/>
    </source>
</evidence>
<dbReference type="InterPro" id="IPR011990">
    <property type="entry name" value="TPR-like_helical_dom_sf"/>
</dbReference>
<dbReference type="RefSeq" id="WP_107866482.1">
    <property type="nucleotide sequence ID" value="NZ_QAON01000014.1"/>
</dbReference>
<accession>A0A2T5IW84</accession>
<name>A0A2T5IW84_9GAMM</name>
<keyword evidence="1" id="KW-0677">Repeat</keyword>
<gene>
    <name evidence="4" type="ORF">C8N29_11439</name>
</gene>
<dbReference type="Pfam" id="PF13174">
    <property type="entry name" value="TPR_6"/>
    <property type="match status" value="2"/>
</dbReference>
<feature type="chain" id="PRO_5031461529" evidence="3">
    <location>
        <begin position="30"/>
        <end position="1023"/>
    </location>
</feature>
<sequence length="1023" mass="114626">MIVKTSFYRLSPLALAIAFLTACSTPAPTKPVVVVPPPAAIPKFKPTLASLDSVKVPILKDPEPAANFADPAERLNKLQPRTNPLTGVTEVAPNSDGLEVQINEKLNEALYNQLVADAKKAKDPGTATAYLKVARRLKTGSGSAADKAEQEMLEKNVDFYQDLLERMPASESRAEIYYELAKNYDLLTKKEESVAALKMIAEKYPSSPHLTEVRFRLAEDAFANRRFLEAADYYGKVLSDKKTDFYDQSLYKRGWSFYRASDYESALPEFFGFAEKIWIKPKKSKQEQEALDDALEVISLSFIQLEGAKSADVYFDKVGEKFYESIIYNNLAKAYIGKKLYKEAADTYNSFINRHPFDPTAPDLSTAVINVYELGGFPSLVVTAKEDFVKHYDANSAFWQQADEATRTKLRPTLEGHIVDLAKHYHALAQINNLPTDYQKAATWYRAHLSLNPKEEDAIVVNQLLAEVLYSAKDYKSAIVEFEKTAYEYNNPKGAESAYFALLSYQDWDKSLANDLAARKDIFPKRAASTYKFAEKFPQDPNTAVVMQGVIQYIVDNYTSYDDSAKQLSADLEANIFKFAASQPQDKNAALLLQGLTNLYLNFKDFDGAVRTSQTLLAMNPPVDEKLRLDATAIIANAYFDKGNWEEADKSYQQVLAFNIADSKQKASYQDRLATTYYRQAEKFRDDKNPEQAAQAFLKAAQAAADPKLRASSDFDAATVLLNGEKYKEAIPVLIAFRDKYPDNPLSQDIPEKLAVAYEKTDDLSNAAQQYQVIAARDLKKNPAAAREALWLAAETYEKIKQPEAAIKVYQQYIADTNNPVDQRAEATFRLYTYYSKNNLNTEAQNSLKSLAQTYDKLADKASPRVRYFGAMAHFKMSQPLYDSFAAITLKQPLKVSLAAKKKAMQAALGAYNKVALIGVAEFTTAANYQQAQIYQKLSADLLASERPKGLSELELEQYGILLEEQAEPLADKAIGIYTVNANLVKEQVYDSYVQKSFAALAELSPGRYKKTELVESSIDEIY</sequence>
<proteinExistence type="predicted"/>
<dbReference type="SUPFAM" id="SSF48452">
    <property type="entry name" value="TPR-like"/>
    <property type="match status" value="3"/>
</dbReference>
<evidence type="ECO:0000256" key="2">
    <source>
        <dbReference type="ARBA" id="ARBA00022803"/>
    </source>
</evidence>
<dbReference type="SMART" id="SM00028">
    <property type="entry name" value="TPR"/>
    <property type="match status" value="8"/>
</dbReference>
<evidence type="ECO:0000313" key="5">
    <source>
        <dbReference type="Proteomes" id="UP000244223"/>
    </source>
</evidence>
<dbReference type="Pfam" id="PF13432">
    <property type="entry name" value="TPR_16"/>
    <property type="match status" value="2"/>
</dbReference>
<keyword evidence="2" id="KW-0802">TPR repeat</keyword>
<dbReference type="OrthoDB" id="9806825at2"/>
<feature type="signal peptide" evidence="3">
    <location>
        <begin position="1"/>
        <end position="29"/>
    </location>
</feature>
<dbReference type="AlphaFoldDB" id="A0A2T5IW84"/>
<dbReference type="SUPFAM" id="SSF81901">
    <property type="entry name" value="HCP-like"/>
    <property type="match status" value="1"/>
</dbReference>
<dbReference type="InterPro" id="IPR019734">
    <property type="entry name" value="TPR_rpt"/>
</dbReference>
<reference evidence="4 5" key="1">
    <citation type="submission" date="2018-04" db="EMBL/GenBank/DDBJ databases">
        <title>Genomic Encyclopedia of Archaeal and Bacterial Type Strains, Phase II (KMG-II): from individual species to whole genera.</title>
        <authorList>
            <person name="Goeker M."/>
        </authorList>
    </citation>
    <scope>NUCLEOTIDE SEQUENCE [LARGE SCALE GENOMIC DNA]</scope>
    <source>
        <strain evidence="4 5">DSM 5822</strain>
    </source>
</reference>
<comment type="caution">
    <text evidence="4">The sequence shown here is derived from an EMBL/GenBank/DDBJ whole genome shotgun (WGS) entry which is preliminary data.</text>
</comment>
<dbReference type="EMBL" id="QAON01000014">
    <property type="protein sequence ID" value="PTQ88179.1"/>
    <property type="molecule type" value="Genomic_DNA"/>
</dbReference>
<dbReference type="PANTHER" id="PTHR45586:SF1">
    <property type="entry name" value="LIPOPOLYSACCHARIDE ASSEMBLY PROTEIN B"/>
    <property type="match status" value="1"/>
</dbReference>
<protein>
    <submittedName>
        <fullName evidence="4">Tetratricopeptide repeat protein</fullName>
    </submittedName>
</protein>
<dbReference type="Proteomes" id="UP000244223">
    <property type="component" value="Unassembled WGS sequence"/>
</dbReference>
<dbReference type="Gene3D" id="1.25.40.10">
    <property type="entry name" value="Tetratricopeptide repeat domain"/>
    <property type="match status" value="5"/>
</dbReference>
<evidence type="ECO:0000256" key="1">
    <source>
        <dbReference type="ARBA" id="ARBA00022737"/>
    </source>
</evidence>
<keyword evidence="5" id="KW-1185">Reference proteome</keyword>
<dbReference type="PROSITE" id="PS51257">
    <property type="entry name" value="PROKAR_LIPOPROTEIN"/>
    <property type="match status" value="1"/>
</dbReference>
<organism evidence="4 5">
    <name type="scientific">Agitococcus lubricus</name>
    <dbReference type="NCBI Taxonomy" id="1077255"/>
    <lineage>
        <taxon>Bacteria</taxon>
        <taxon>Pseudomonadati</taxon>
        <taxon>Pseudomonadota</taxon>
        <taxon>Gammaproteobacteria</taxon>
        <taxon>Moraxellales</taxon>
        <taxon>Moraxellaceae</taxon>
        <taxon>Agitococcus</taxon>
    </lineage>
</organism>
<keyword evidence="3" id="KW-0732">Signal</keyword>